<dbReference type="AlphaFoldDB" id="A0A7T9UH88"/>
<evidence type="ECO:0008006" key="4">
    <source>
        <dbReference type="Google" id="ProtNLM"/>
    </source>
</evidence>
<evidence type="ECO:0000313" key="3">
    <source>
        <dbReference type="Proteomes" id="UP000595320"/>
    </source>
</evidence>
<dbReference type="Proteomes" id="UP000595320">
    <property type="component" value="Chromosome"/>
</dbReference>
<gene>
    <name evidence="2" type="ORF">I6I53_13105</name>
</gene>
<protein>
    <recommendedName>
        <fullName evidence="4">Phage tail protein</fullName>
    </recommendedName>
</protein>
<organism evidence="2 3">
    <name type="scientific">Acinetobacter ursingii</name>
    <dbReference type="NCBI Taxonomy" id="108980"/>
    <lineage>
        <taxon>Bacteria</taxon>
        <taxon>Pseudomonadati</taxon>
        <taxon>Pseudomonadota</taxon>
        <taxon>Gammaproteobacteria</taxon>
        <taxon>Moraxellales</taxon>
        <taxon>Moraxellaceae</taxon>
        <taxon>Acinetobacter</taxon>
    </lineage>
</organism>
<accession>A0A7T9UH88</accession>
<feature type="compositionally biased region" description="Basic residues" evidence="1">
    <location>
        <begin position="32"/>
        <end position="44"/>
    </location>
</feature>
<dbReference type="EMBL" id="CP068176">
    <property type="protein sequence ID" value="QQT85819.1"/>
    <property type="molecule type" value="Genomic_DNA"/>
</dbReference>
<sequence length="124" mass="13691">MAEKAVGTIVLSVNGDEYDCVSCSPKTETGKKPVKTMNRSRKVTHTTDGIETHALDVVVIIPDGKDINWLEVEDARISIESLSGKFRETFIDCTTQSMSDSYEVDGETRRSLTMFALDKLGESL</sequence>
<evidence type="ECO:0000313" key="2">
    <source>
        <dbReference type="EMBL" id="QQT85819.1"/>
    </source>
</evidence>
<proteinExistence type="predicted"/>
<reference evidence="2 3" key="1">
    <citation type="submission" date="2021-01" db="EMBL/GenBank/DDBJ databases">
        <title>FDA dAtabase for Regulatory Grade micrObial Sequences (FDA-ARGOS): Supporting development and validation of Infectious Disease Dx tests.</title>
        <authorList>
            <person name="Sproer C."/>
            <person name="Gronow S."/>
            <person name="Severitt S."/>
            <person name="Schroder I."/>
            <person name="Tallon L."/>
            <person name="Sadzewicz L."/>
            <person name="Zhao X."/>
            <person name="Boylan J."/>
            <person name="Ott S."/>
            <person name="Bowen H."/>
            <person name="Vavikolanu K."/>
            <person name="Mehta A."/>
            <person name="Aluvathingal J."/>
            <person name="Nadendla S."/>
            <person name="Lowell S."/>
            <person name="Myers T."/>
            <person name="Yan Y."/>
            <person name="Sichtig H."/>
        </authorList>
    </citation>
    <scope>NUCLEOTIDE SEQUENCE [LARGE SCALE GENOMIC DNA]</scope>
    <source>
        <strain evidence="2 3">FDAARGOS_1096</strain>
    </source>
</reference>
<dbReference type="GeneID" id="66212407"/>
<evidence type="ECO:0000256" key="1">
    <source>
        <dbReference type="SAM" id="MobiDB-lite"/>
    </source>
</evidence>
<name>A0A7T9UH88_9GAMM</name>
<feature type="region of interest" description="Disordered" evidence="1">
    <location>
        <begin position="25"/>
        <end position="45"/>
    </location>
</feature>
<dbReference type="RefSeq" id="WP_004997514.1">
    <property type="nucleotide sequence ID" value="NZ_BKGH01000084.1"/>
</dbReference>